<evidence type="ECO:0000256" key="6">
    <source>
        <dbReference type="SAM" id="SignalP"/>
    </source>
</evidence>
<protein>
    <submittedName>
        <fullName evidence="8">LPXTG cell wall anchor domain-containing protein</fullName>
    </submittedName>
</protein>
<dbReference type="PROSITE" id="PS51318">
    <property type="entry name" value="TAT"/>
    <property type="match status" value="1"/>
</dbReference>
<feature type="domain" description="Gram-positive cocci surface proteins LPxTG" evidence="7">
    <location>
        <begin position="36"/>
        <end position="67"/>
    </location>
</feature>
<feature type="chain" id="PRO_5029831337" evidence="6">
    <location>
        <begin position="31"/>
        <end position="67"/>
    </location>
</feature>
<evidence type="ECO:0000313" key="8">
    <source>
        <dbReference type="EMBL" id="NDL60801.1"/>
    </source>
</evidence>
<organism evidence="8 9">
    <name type="scientific">Phytoactinopolyspora mesophila</name>
    <dbReference type="NCBI Taxonomy" id="2650750"/>
    <lineage>
        <taxon>Bacteria</taxon>
        <taxon>Bacillati</taxon>
        <taxon>Actinomycetota</taxon>
        <taxon>Actinomycetes</taxon>
        <taxon>Jiangellales</taxon>
        <taxon>Jiangellaceae</taxon>
        <taxon>Phytoactinopolyspora</taxon>
    </lineage>
</organism>
<dbReference type="Proteomes" id="UP000460435">
    <property type="component" value="Unassembled WGS sequence"/>
</dbReference>
<name>A0A7K3MBV5_9ACTN</name>
<dbReference type="NCBIfam" id="TIGR01167">
    <property type="entry name" value="LPXTG_anchor"/>
    <property type="match status" value="1"/>
</dbReference>
<keyword evidence="2" id="KW-0964">Secreted</keyword>
<evidence type="ECO:0000256" key="4">
    <source>
        <dbReference type="ARBA" id="ARBA00023088"/>
    </source>
</evidence>
<evidence type="ECO:0000256" key="1">
    <source>
        <dbReference type="ARBA" id="ARBA00022512"/>
    </source>
</evidence>
<keyword evidence="9" id="KW-1185">Reference proteome</keyword>
<evidence type="ECO:0000256" key="3">
    <source>
        <dbReference type="ARBA" id="ARBA00022729"/>
    </source>
</evidence>
<evidence type="ECO:0000256" key="2">
    <source>
        <dbReference type="ARBA" id="ARBA00022525"/>
    </source>
</evidence>
<dbReference type="EMBL" id="WLZY01000014">
    <property type="protein sequence ID" value="NDL60801.1"/>
    <property type="molecule type" value="Genomic_DNA"/>
</dbReference>
<dbReference type="AlphaFoldDB" id="A0A7K3MBV5"/>
<dbReference type="InterPro" id="IPR019931">
    <property type="entry name" value="LPXTG_anchor"/>
</dbReference>
<keyword evidence="3 6" id="KW-0732">Signal</keyword>
<feature type="transmembrane region" description="Helical" evidence="5">
    <location>
        <begin position="46"/>
        <end position="63"/>
    </location>
</feature>
<gene>
    <name evidence="8" type="ORF">F7O44_27365</name>
</gene>
<proteinExistence type="predicted"/>
<reference evidence="8 9" key="1">
    <citation type="submission" date="2019-11" db="EMBL/GenBank/DDBJ databases">
        <authorList>
            <person name="Li X.-J."/>
            <person name="Feng X.-M."/>
        </authorList>
    </citation>
    <scope>NUCLEOTIDE SEQUENCE [LARGE SCALE GENOMIC DNA]</scope>
    <source>
        <strain evidence="8 9">XMNu-373</strain>
    </source>
</reference>
<evidence type="ECO:0000313" key="9">
    <source>
        <dbReference type="Proteomes" id="UP000460435"/>
    </source>
</evidence>
<keyword evidence="1" id="KW-0134">Cell wall</keyword>
<feature type="signal peptide" evidence="6">
    <location>
        <begin position="1"/>
        <end position="30"/>
    </location>
</feature>
<evidence type="ECO:0000256" key="5">
    <source>
        <dbReference type="SAM" id="Phobius"/>
    </source>
</evidence>
<comment type="caution">
    <text evidence="8">The sequence shown here is derived from an EMBL/GenBank/DDBJ whole genome shotgun (WGS) entry which is preliminary data.</text>
</comment>
<keyword evidence="5" id="KW-0812">Transmembrane</keyword>
<keyword evidence="5" id="KW-1133">Transmembrane helix</keyword>
<evidence type="ECO:0000259" key="7">
    <source>
        <dbReference type="PROSITE" id="PS50847"/>
    </source>
</evidence>
<dbReference type="PROSITE" id="PS50847">
    <property type="entry name" value="GRAM_POS_ANCHORING"/>
    <property type="match status" value="1"/>
</dbReference>
<accession>A0A7K3MBV5</accession>
<dbReference type="InterPro" id="IPR006311">
    <property type="entry name" value="TAT_signal"/>
</dbReference>
<keyword evidence="5" id="KW-0472">Membrane</keyword>
<sequence length="67" mass="6725">MRLVRRTRRLMLSAAFGVAGVGLVAGPAAANAGGPLPDTGSSPLPWIIGAIVVLGLGGGLYALSRRK</sequence>
<keyword evidence="4" id="KW-0572">Peptidoglycan-anchor</keyword>